<dbReference type="AlphaFoldDB" id="A0A9R0JU00"/>
<gene>
    <name evidence="4 5" type="primary">LOC110786706</name>
</gene>
<evidence type="ECO:0000313" key="5">
    <source>
        <dbReference type="RefSeq" id="XP_056694176.1"/>
    </source>
</evidence>
<organism evidence="3 4">
    <name type="scientific">Spinacia oleracea</name>
    <name type="common">Spinach</name>
    <dbReference type="NCBI Taxonomy" id="3562"/>
    <lineage>
        <taxon>Eukaryota</taxon>
        <taxon>Viridiplantae</taxon>
        <taxon>Streptophyta</taxon>
        <taxon>Embryophyta</taxon>
        <taxon>Tracheophyta</taxon>
        <taxon>Spermatophyta</taxon>
        <taxon>Magnoliopsida</taxon>
        <taxon>eudicotyledons</taxon>
        <taxon>Gunneridae</taxon>
        <taxon>Pentapetalae</taxon>
        <taxon>Caryophyllales</taxon>
        <taxon>Chenopodiaceae</taxon>
        <taxon>Chenopodioideae</taxon>
        <taxon>Anserineae</taxon>
        <taxon>Spinacia</taxon>
    </lineage>
</organism>
<feature type="compositionally biased region" description="Polar residues" evidence="1">
    <location>
        <begin position="7"/>
        <end position="29"/>
    </location>
</feature>
<proteinExistence type="predicted"/>
<evidence type="ECO:0000313" key="3">
    <source>
        <dbReference type="Proteomes" id="UP000813463"/>
    </source>
</evidence>
<dbReference type="GeneID" id="110786706"/>
<dbReference type="OrthoDB" id="70874at2759"/>
<sequence>MLGVQCNEETQYPSSEISSENQALTGETGNFNNFTSDDEFVEQTSCSKMDFTSEVSYAAETLLVMANDVSFPSKNDDFESDFDSHDGRNFRGFEEVGKKLGCLRDDDCGLLSNSLDAFSGGREKKREFKMGCSYCGLTHLGTCCNDGGDTWTSKILYRKCQGGDADLITPSVHKECSFSIIHLLSAVRLALVSPSCNAGNDDSKENLLNLDHEVLSVGEIVEKVRLRPGDTRILQCEARLVDLIRGCLRIFSSHVAKGRKKLVVYDKSRKGWSWVGPIPCLPSEKDDDDDDDDHLALCAPKVWGIPKNGLVKMVDCFADWLKINLNSLKQRANLPPPPLSMSLSKMSFKERFSCHLRGKGCSPTIKPCISEIRAYFHAEERVRYMTPDKAYAYTAADGRKSSVAPVRKSGEKISTRARDHNLLKCDRPASITILTIVRDAAARLPGGIGTRGDVAVLVRDSQYLVKGISDEQMSQVVSGGLDRLHYERDPCVRFDRQRRLWVYLHGDREEEDFDDTGRQSTIIRWQSRLG</sequence>
<dbReference type="InterPro" id="IPR057748">
    <property type="entry name" value="NFRKB_WH_2"/>
</dbReference>
<feature type="domain" description="Nuclear factor related to kappa-B-binding protein second winged helix" evidence="2">
    <location>
        <begin position="373"/>
        <end position="511"/>
    </location>
</feature>
<accession>A0A9R0JU00</accession>
<evidence type="ECO:0000313" key="4">
    <source>
        <dbReference type="RefSeq" id="XP_021846969.1"/>
    </source>
</evidence>
<keyword evidence="3" id="KW-1185">Reference proteome</keyword>
<dbReference type="GO" id="GO:0031011">
    <property type="term" value="C:Ino80 complex"/>
    <property type="evidence" value="ECO:0007669"/>
    <property type="project" value="InterPro"/>
</dbReference>
<dbReference type="Pfam" id="PF25793">
    <property type="entry name" value="WHD_2nd_NFRKB"/>
    <property type="match status" value="1"/>
</dbReference>
<dbReference type="PANTHER" id="PTHR13052">
    <property type="entry name" value="NFRKB-RELATED"/>
    <property type="match status" value="1"/>
</dbReference>
<dbReference type="PANTHER" id="PTHR13052:SF0">
    <property type="entry name" value="DNA-BINDING PROTEIN-LIKE"/>
    <property type="match status" value="1"/>
</dbReference>
<evidence type="ECO:0000259" key="2">
    <source>
        <dbReference type="Pfam" id="PF25793"/>
    </source>
</evidence>
<dbReference type="RefSeq" id="XP_056694176.1">
    <property type="nucleotide sequence ID" value="XM_056838198.1"/>
</dbReference>
<feature type="region of interest" description="Disordered" evidence="1">
    <location>
        <begin position="1"/>
        <end position="29"/>
    </location>
</feature>
<dbReference type="InterPro" id="IPR024867">
    <property type="entry name" value="NFRKB"/>
</dbReference>
<dbReference type="KEGG" id="soe:110786706"/>
<name>A0A9R0JU00_SPIOL</name>
<evidence type="ECO:0000256" key="1">
    <source>
        <dbReference type="SAM" id="MobiDB-lite"/>
    </source>
</evidence>
<reference evidence="4" key="2">
    <citation type="submission" date="2025-04" db="UniProtKB">
        <authorList>
            <consortium name="RefSeq"/>
        </authorList>
    </citation>
    <scope>IDENTIFICATION</scope>
    <source>
        <tissue evidence="5">Leaf</tissue>
    </source>
</reference>
<dbReference type="Proteomes" id="UP000813463">
    <property type="component" value="Chromosome 1"/>
</dbReference>
<dbReference type="RefSeq" id="XP_021846969.1">
    <property type="nucleotide sequence ID" value="XM_021991277.1"/>
</dbReference>
<protein>
    <submittedName>
        <fullName evidence="4">Uncharacterized protein LOC110786706</fullName>
    </submittedName>
</protein>
<reference evidence="3" key="1">
    <citation type="journal article" date="2021" name="Nat. Commun.">
        <title>Genomic analyses provide insights into spinach domestication and the genetic basis of agronomic traits.</title>
        <authorList>
            <person name="Cai X."/>
            <person name="Sun X."/>
            <person name="Xu C."/>
            <person name="Sun H."/>
            <person name="Wang X."/>
            <person name="Ge C."/>
            <person name="Zhang Z."/>
            <person name="Wang Q."/>
            <person name="Fei Z."/>
            <person name="Jiao C."/>
            <person name="Wang Q."/>
        </authorList>
    </citation>
    <scope>NUCLEOTIDE SEQUENCE [LARGE SCALE GENOMIC DNA]</scope>
    <source>
        <strain evidence="3">cv. Varoflay</strain>
    </source>
</reference>